<feature type="region of interest" description="Disordered" evidence="1">
    <location>
        <begin position="666"/>
        <end position="701"/>
    </location>
</feature>
<comment type="caution">
    <text evidence="2">The sequence shown here is derived from an EMBL/GenBank/DDBJ whole genome shotgun (WGS) entry which is preliminary data.</text>
</comment>
<sequence length="954" mass="106007">MSSVFEPAVVLKLLKSREPKNKQDEFVTSWNNEVEKRMQKWITRRNQSKQSVVEAQLCWESHIVAYVKYVAKIMLIKKTSLAQPSLPLDVPLLGPHFTPPTYLHLTKRSFIADIQPEAMLLKPLNVIHPFYYPEIADCCPRCNSKTITWDGWTTYGSCAVHGIDSEESALGYQLRCQSCAEGKQNMESCFATTSPIFWEKMQGYEIPRGIPHFFQRCALTRPLYDMILELCLSGTSGGLAENIEQLHIAEYFCKHQDYLRYYQLRPATPMKPLPLLNFPDPKNDCISSDIITQVLLQHYDQTGKDESAQYLQTIMGRVLSLDHTFRAASKASIASSSHERSRPISGGTLSIINEKNQILSWRFCLTQSVEEISEALTQLKIQYRKLGEEDPDEIIVDNCCTVRPKISKVFPNTHVGQDVHHVIQRYTGGVLNGTKNPHAGAIASEVSHALLKTHAADSANGVTEYRTKDEQGKLLEEMYQKWAEKGCWNASAAGIHQEQMKHVARGCLTRTRQDICSDGSCIEGSHKGWNSLQRSFASGLPVMNALCTEFVLRRNIRMGLKNTPEDLFLKSTFGSHRIRLVASIASLTNKLIPSHPILNRDAHHLPELPVISSSESFGLVRSENALTFEGLFKMEEDEDDAMLFASGTELNSSNVSVKADNNESLEVVSTSHSRTLASNGKRKASEISASPVEFPETSPTKRACTAATVASALATVKKKPDHSFFASFSSSSTSAKAAPVAAESSKPSPSTTSSTSPTSASSTLAQPLPLPSGNTTSRQSRSEYLFSRSTGVNPEALHIKTTAEFHLFMDMCAEGQWVSYSMTPRKWAVATIAYNERLQQKDPSAIRKLPRALLGKLGDIEKTISECIAVKNFKSKRGSTTFWTRHCEAVSLVQVKGIDSTRKPQTCGRCQTIMYPFVTGHAQNHKRGYCSDGVKQVHRAIPFPQPVGIFVKGV</sequence>
<evidence type="ECO:0000313" key="3">
    <source>
        <dbReference type="Proteomes" id="UP000772434"/>
    </source>
</evidence>
<gene>
    <name evidence="2" type="ORF">BDP27DRAFT_1421865</name>
</gene>
<dbReference type="EMBL" id="JADNRY010000060">
    <property type="protein sequence ID" value="KAF9068510.1"/>
    <property type="molecule type" value="Genomic_DNA"/>
</dbReference>
<feature type="region of interest" description="Disordered" evidence="1">
    <location>
        <begin position="739"/>
        <end position="781"/>
    </location>
</feature>
<dbReference type="OrthoDB" id="2638305at2759"/>
<accession>A0A9P5PV17</accession>
<name>A0A9P5PV17_9AGAR</name>
<evidence type="ECO:0000256" key="1">
    <source>
        <dbReference type="SAM" id="MobiDB-lite"/>
    </source>
</evidence>
<protein>
    <recommendedName>
        <fullName evidence="4">Transposase</fullName>
    </recommendedName>
</protein>
<feature type="compositionally biased region" description="Low complexity" evidence="1">
    <location>
        <begin position="739"/>
        <end position="763"/>
    </location>
</feature>
<reference evidence="2" key="1">
    <citation type="submission" date="2020-11" db="EMBL/GenBank/DDBJ databases">
        <authorList>
            <consortium name="DOE Joint Genome Institute"/>
            <person name="Ahrendt S."/>
            <person name="Riley R."/>
            <person name="Andreopoulos W."/>
            <person name="Labutti K."/>
            <person name="Pangilinan J."/>
            <person name="Ruiz-Duenas F.J."/>
            <person name="Barrasa J.M."/>
            <person name="Sanchez-Garcia M."/>
            <person name="Camarero S."/>
            <person name="Miyauchi S."/>
            <person name="Serrano A."/>
            <person name="Linde D."/>
            <person name="Babiker R."/>
            <person name="Drula E."/>
            <person name="Ayuso-Fernandez I."/>
            <person name="Pacheco R."/>
            <person name="Padilla G."/>
            <person name="Ferreira P."/>
            <person name="Barriuso J."/>
            <person name="Kellner H."/>
            <person name="Castanera R."/>
            <person name="Alfaro M."/>
            <person name="Ramirez L."/>
            <person name="Pisabarro A.G."/>
            <person name="Kuo A."/>
            <person name="Tritt A."/>
            <person name="Lipzen A."/>
            <person name="He G."/>
            <person name="Yan M."/>
            <person name="Ng V."/>
            <person name="Cullen D."/>
            <person name="Martin F."/>
            <person name="Rosso M.-N."/>
            <person name="Henrissat B."/>
            <person name="Hibbett D."/>
            <person name="Martinez A.T."/>
            <person name="Grigoriev I.V."/>
        </authorList>
    </citation>
    <scope>NUCLEOTIDE SEQUENCE</scope>
    <source>
        <strain evidence="2">AH 40177</strain>
    </source>
</reference>
<evidence type="ECO:0008006" key="4">
    <source>
        <dbReference type="Google" id="ProtNLM"/>
    </source>
</evidence>
<feature type="compositionally biased region" description="Polar residues" evidence="1">
    <location>
        <begin position="666"/>
        <end position="678"/>
    </location>
</feature>
<dbReference type="AlphaFoldDB" id="A0A9P5PV17"/>
<organism evidence="2 3">
    <name type="scientific">Rhodocollybia butyracea</name>
    <dbReference type="NCBI Taxonomy" id="206335"/>
    <lineage>
        <taxon>Eukaryota</taxon>
        <taxon>Fungi</taxon>
        <taxon>Dikarya</taxon>
        <taxon>Basidiomycota</taxon>
        <taxon>Agaricomycotina</taxon>
        <taxon>Agaricomycetes</taxon>
        <taxon>Agaricomycetidae</taxon>
        <taxon>Agaricales</taxon>
        <taxon>Marasmiineae</taxon>
        <taxon>Omphalotaceae</taxon>
        <taxon>Rhodocollybia</taxon>
    </lineage>
</organism>
<evidence type="ECO:0000313" key="2">
    <source>
        <dbReference type="EMBL" id="KAF9068510.1"/>
    </source>
</evidence>
<keyword evidence="3" id="KW-1185">Reference proteome</keyword>
<dbReference type="Proteomes" id="UP000772434">
    <property type="component" value="Unassembled WGS sequence"/>
</dbReference>
<proteinExistence type="predicted"/>